<accession>A0AAE3U9P2</accession>
<proteinExistence type="predicted"/>
<dbReference type="Gene3D" id="3.30.565.10">
    <property type="entry name" value="Histidine kinase-like ATPase, C-terminal domain"/>
    <property type="match status" value="1"/>
</dbReference>
<evidence type="ECO:0000313" key="4">
    <source>
        <dbReference type="Proteomes" id="UP001241110"/>
    </source>
</evidence>
<name>A0AAE3U9P2_9BACT</name>
<dbReference type="EMBL" id="JASJOS010000006">
    <property type="protein sequence ID" value="MDJ1481939.1"/>
    <property type="molecule type" value="Genomic_DNA"/>
</dbReference>
<feature type="transmembrane region" description="Helical" evidence="1">
    <location>
        <begin position="37"/>
        <end position="60"/>
    </location>
</feature>
<organism evidence="3 4">
    <name type="scientific">Xanthocytophaga flava</name>
    <dbReference type="NCBI Taxonomy" id="3048013"/>
    <lineage>
        <taxon>Bacteria</taxon>
        <taxon>Pseudomonadati</taxon>
        <taxon>Bacteroidota</taxon>
        <taxon>Cytophagia</taxon>
        <taxon>Cytophagales</taxon>
        <taxon>Rhodocytophagaceae</taxon>
        <taxon>Xanthocytophaga</taxon>
    </lineage>
</organism>
<evidence type="ECO:0000259" key="2">
    <source>
        <dbReference type="Pfam" id="PF06580"/>
    </source>
</evidence>
<dbReference type="Proteomes" id="UP001241110">
    <property type="component" value="Unassembled WGS sequence"/>
</dbReference>
<evidence type="ECO:0000256" key="1">
    <source>
        <dbReference type="SAM" id="Phobius"/>
    </source>
</evidence>
<dbReference type="GO" id="GO:0000155">
    <property type="term" value="F:phosphorelay sensor kinase activity"/>
    <property type="evidence" value="ECO:0007669"/>
    <property type="project" value="InterPro"/>
</dbReference>
<sequence>MRSLLHHFKWRQVLPDIIFWLAATLILTLFYRPTLPSYGFAFRLVLLVMPINILYYYVVVKWLLPQFLYKKRYVWLNVSILGMGLIAALFFRLNEILLLYPLISDAYIKAGWTLSYKIHEPFLKQLTDPVYIVNAIEQSNIIVWIALGITFFRMWYDRRQAAMEAELNLLKAQIHPHFLFNTLNNLYSLTLQNSPQSPAIVLGLSAILRYMLYECNAESISLAKEVRILESYMELEKIRYKERLDLNFTCKGDLISQEIAPLLLMPLIENAFKHGASQEMRQAWINIDLQVKNNKLKCKVSNSIPDKDLMRPKEVDDPLTMKSDGIGLANIQKRLDLIYPAAHRLRVFEEENMFLAILEVELDRRVGIVKAD</sequence>
<keyword evidence="3" id="KW-0418">Kinase</keyword>
<feature type="transmembrane region" description="Helical" evidence="1">
    <location>
        <begin position="131"/>
        <end position="152"/>
    </location>
</feature>
<keyword evidence="1" id="KW-1133">Transmembrane helix</keyword>
<feature type="transmembrane region" description="Helical" evidence="1">
    <location>
        <begin position="12"/>
        <end position="31"/>
    </location>
</feature>
<dbReference type="InterPro" id="IPR010559">
    <property type="entry name" value="Sig_transdc_His_kin_internal"/>
</dbReference>
<gene>
    <name evidence="3" type="ORF">QNI16_15670</name>
</gene>
<dbReference type="PANTHER" id="PTHR34220:SF7">
    <property type="entry name" value="SENSOR HISTIDINE KINASE YPDA"/>
    <property type="match status" value="1"/>
</dbReference>
<reference evidence="3" key="1">
    <citation type="submission" date="2023-05" db="EMBL/GenBank/DDBJ databases">
        <authorList>
            <person name="Zhang X."/>
        </authorList>
    </citation>
    <scope>NUCLEOTIDE SEQUENCE</scope>
    <source>
        <strain evidence="3">YF14B1</strain>
    </source>
</reference>
<dbReference type="GO" id="GO:0016020">
    <property type="term" value="C:membrane"/>
    <property type="evidence" value="ECO:0007669"/>
    <property type="project" value="InterPro"/>
</dbReference>
<dbReference type="RefSeq" id="WP_313980401.1">
    <property type="nucleotide sequence ID" value="NZ_JASJOS010000006.1"/>
</dbReference>
<dbReference type="SUPFAM" id="SSF55874">
    <property type="entry name" value="ATPase domain of HSP90 chaperone/DNA topoisomerase II/histidine kinase"/>
    <property type="match status" value="1"/>
</dbReference>
<comment type="caution">
    <text evidence="3">The sequence shown here is derived from an EMBL/GenBank/DDBJ whole genome shotgun (WGS) entry which is preliminary data.</text>
</comment>
<keyword evidence="1" id="KW-0472">Membrane</keyword>
<dbReference type="PANTHER" id="PTHR34220">
    <property type="entry name" value="SENSOR HISTIDINE KINASE YPDA"/>
    <property type="match status" value="1"/>
</dbReference>
<feature type="transmembrane region" description="Helical" evidence="1">
    <location>
        <begin position="72"/>
        <end position="91"/>
    </location>
</feature>
<feature type="domain" description="Signal transduction histidine kinase internal region" evidence="2">
    <location>
        <begin position="165"/>
        <end position="244"/>
    </location>
</feature>
<dbReference type="InterPro" id="IPR050640">
    <property type="entry name" value="Bact_2-comp_sensor_kinase"/>
</dbReference>
<keyword evidence="1" id="KW-0812">Transmembrane</keyword>
<protein>
    <submittedName>
        <fullName evidence="3">Histidine kinase</fullName>
    </submittedName>
</protein>
<evidence type="ECO:0000313" key="3">
    <source>
        <dbReference type="EMBL" id="MDJ1481939.1"/>
    </source>
</evidence>
<keyword evidence="3" id="KW-0808">Transferase</keyword>
<dbReference type="AlphaFoldDB" id="A0AAE3U9P2"/>
<dbReference type="InterPro" id="IPR036890">
    <property type="entry name" value="HATPase_C_sf"/>
</dbReference>
<dbReference type="Pfam" id="PF06580">
    <property type="entry name" value="His_kinase"/>
    <property type="match status" value="1"/>
</dbReference>